<reference evidence="1 2" key="1">
    <citation type="submission" date="2018-06" db="EMBL/GenBank/DDBJ databases">
        <authorList>
            <consortium name="Pathogen Informatics"/>
            <person name="Doyle S."/>
        </authorList>
    </citation>
    <scope>NUCLEOTIDE SEQUENCE [LARGE SCALE GENOMIC DNA]</scope>
    <source>
        <strain evidence="1 2">NCTC11126</strain>
    </source>
</reference>
<gene>
    <name evidence="1" type="ORF">NCTC11126_00960</name>
</gene>
<evidence type="ECO:0000313" key="2">
    <source>
        <dbReference type="Proteomes" id="UP000250561"/>
    </source>
</evidence>
<proteinExistence type="predicted"/>
<accession>A0A2X1J1G4</accession>
<dbReference type="EMBL" id="UARS01000004">
    <property type="protein sequence ID" value="SPW39629.1"/>
    <property type="molecule type" value="Genomic_DNA"/>
</dbReference>
<organism evidence="1 2">
    <name type="scientific">Escherichia coli</name>
    <dbReference type="NCBI Taxonomy" id="562"/>
    <lineage>
        <taxon>Bacteria</taxon>
        <taxon>Pseudomonadati</taxon>
        <taxon>Pseudomonadota</taxon>
        <taxon>Gammaproteobacteria</taxon>
        <taxon>Enterobacterales</taxon>
        <taxon>Enterobacteriaceae</taxon>
        <taxon>Escherichia</taxon>
    </lineage>
</organism>
<protein>
    <submittedName>
        <fullName evidence="1">Uncharacterized protein</fullName>
    </submittedName>
</protein>
<name>A0A2X1J1G4_ECOLX</name>
<sequence>MFRKRLVNFLFGDGVLGELITANEPGHWTINAAANKNLFMVVLDMKSASIS</sequence>
<evidence type="ECO:0000313" key="1">
    <source>
        <dbReference type="EMBL" id="SPW39629.1"/>
    </source>
</evidence>
<dbReference type="AlphaFoldDB" id="A0A2X1J1G4"/>
<dbReference type="Proteomes" id="UP000250561">
    <property type="component" value="Unassembled WGS sequence"/>
</dbReference>